<dbReference type="Proteomes" id="UP000289792">
    <property type="component" value="Unassembled WGS sequence"/>
</dbReference>
<dbReference type="OrthoDB" id="289051at2"/>
<keyword evidence="1" id="KW-0812">Transmembrane</keyword>
<keyword evidence="1" id="KW-0472">Membrane</keyword>
<feature type="transmembrane region" description="Helical" evidence="1">
    <location>
        <begin position="30"/>
        <end position="51"/>
    </location>
</feature>
<dbReference type="EMBL" id="SDDZ01000003">
    <property type="protein sequence ID" value="RXJ50689.1"/>
    <property type="molecule type" value="Genomic_DNA"/>
</dbReference>
<accession>A0A4Q0XKP4</accession>
<protein>
    <recommendedName>
        <fullName evidence="4">Metal-dependent hydrolase</fullName>
    </recommendedName>
</protein>
<evidence type="ECO:0000313" key="3">
    <source>
        <dbReference type="Proteomes" id="UP000289792"/>
    </source>
</evidence>
<feature type="transmembrane region" description="Helical" evidence="1">
    <location>
        <begin position="6"/>
        <end position="23"/>
    </location>
</feature>
<dbReference type="RefSeq" id="WP_129016806.1">
    <property type="nucleotide sequence ID" value="NZ_SDDZ01000003.1"/>
</dbReference>
<evidence type="ECO:0008006" key="4">
    <source>
        <dbReference type="Google" id="ProtNLM"/>
    </source>
</evidence>
<proteinExistence type="predicted"/>
<gene>
    <name evidence="2" type="ORF">ESZ48_08000</name>
</gene>
<keyword evidence="3" id="KW-1185">Reference proteome</keyword>
<dbReference type="InterPro" id="IPR046125">
    <property type="entry name" value="DUF6122"/>
</dbReference>
<name>A0A4Q0XKP4_9FLAO</name>
<keyword evidence="1" id="KW-1133">Transmembrane helix</keyword>
<evidence type="ECO:0000256" key="1">
    <source>
        <dbReference type="SAM" id="Phobius"/>
    </source>
</evidence>
<sequence length="104" mass="12088">MLQSFIHYGIHFGLPLVVAFLFFRSNWKMAYLIMIATMLIDLDHLLATPLFDPERCSVNFHPLHTYYAMVVYVGFLFFKKTRILGIGLVIHIIADATDCWMMTV</sequence>
<evidence type="ECO:0000313" key="2">
    <source>
        <dbReference type="EMBL" id="RXJ50689.1"/>
    </source>
</evidence>
<dbReference type="AlphaFoldDB" id="A0A4Q0XKP4"/>
<dbReference type="Pfam" id="PF19617">
    <property type="entry name" value="DUF6122"/>
    <property type="match status" value="1"/>
</dbReference>
<reference evidence="2 3" key="1">
    <citation type="submission" date="2019-01" db="EMBL/GenBank/DDBJ databases">
        <title>Genome sequence of the Antarctic species Gelidibacter gilvus ACAM 158(T).</title>
        <authorList>
            <person name="Bowman J.P."/>
        </authorList>
    </citation>
    <scope>NUCLEOTIDE SEQUENCE [LARGE SCALE GENOMIC DNA]</scope>
    <source>
        <strain evidence="2 3">IC158</strain>
    </source>
</reference>
<organism evidence="2 3">
    <name type="scientific">Gelidibacter gilvus</name>
    <dbReference type="NCBI Taxonomy" id="59602"/>
    <lineage>
        <taxon>Bacteria</taxon>
        <taxon>Pseudomonadati</taxon>
        <taxon>Bacteroidota</taxon>
        <taxon>Flavobacteriia</taxon>
        <taxon>Flavobacteriales</taxon>
        <taxon>Flavobacteriaceae</taxon>
        <taxon>Gelidibacter</taxon>
    </lineage>
</organism>
<comment type="caution">
    <text evidence="2">The sequence shown here is derived from an EMBL/GenBank/DDBJ whole genome shotgun (WGS) entry which is preliminary data.</text>
</comment>